<protein>
    <submittedName>
        <fullName evidence="2">Uncharacterized protein</fullName>
    </submittedName>
</protein>
<evidence type="ECO:0000313" key="2">
    <source>
        <dbReference type="EMBL" id="PIB01959.1"/>
    </source>
</evidence>
<sequence length="173" mass="20356">MLVVQTSSRLPVCVIFSFSLQNNSKLAFPSSLHDSTRTHQSTNTSSFIPKHQHLRTHETHITTTRNTSTTRGHRKHGRRRLLLQVRGQCHHKLLYGCCERHRGRPQGHRQRHRLRLLGYRLVPDLRQGWWTSEEGNNERGLAFVTHQEHHPIVDLDTVGKQHAFRRVRMRTFE</sequence>
<evidence type="ECO:0000313" key="3">
    <source>
        <dbReference type="Proteomes" id="UP000230605"/>
    </source>
</evidence>
<evidence type="ECO:0000256" key="1">
    <source>
        <dbReference type="SAM" id="MobiDB-lite"/>
    </source>
</evidence>
<name>A0A2G5IAY9_CERBT</name>
<dbReference type="EMBL" id="LKMD01000100">
    <property type="protein sequence ID" value="PIB01959.1"/>
    <property type="molecule type" value="Genomic_DNA"/>
</dbReference>
<accession>A0A2G5IAY9</accession>
<feature type="compositionally biased region" description="Polar residues" evidence="1">
    <location>
        <begin position="38"/>
        <end position="47"/>
    </location>
</feature>
<dbReference type="Proteomes" id="UP000230605">
    <property type="component" value="Chromosome 1"/>
</dbReference>
<dbReference type="AlphaFoldDB" id="A0A2G5IAY9"/>
<reference evidence="2 3" key="1">
    <citation type="submission" date="2015-10" db="EMBL/GenBank/DDBJ databases">
        <title>The cercosporin biosynthetic gene cluster was horizontally transferred to several fungal lineages and shown to be expanded in Cercospora beticola based on microsynteny with recipient genomes.</title>
        <authorList>
            <person name="De Jonge R."/>
            <person name="Ebert M.K."/>
            <person name="Suttle J.C."/>
            <person name="Jurick Ii W.M."/>
            <person name="Secor G.A."/>
            <person name="Thomma B.P."/>
            <person name="Van De Peer Y."/>
            <person name="Bolton M.D."/>
        </authorList>
    </citation>
    <scope>NUCLEOTIDE SEQUENCE [LARGE SCALE GENOMIC DNA]</scope>
    <source>
        <strain evidence="2 3">09-40</strain>
    </source>
</reference>
<feature type="region of interest" description="Disordered" evidence="1">
    <location>
        <begin position="30"/>
        <end position="77"/>
    </location>
</feature>
<organism evidence="2 3">
    <name type="scientific">Cercospora beticola</name>
    <name type="common">Sugarbeet leaf spot fungus</name>
    <dbReference type="NCBI Taxonomy" id="122368"/>
    <lineage>
        <taxon>Eukaryota</taxon>
        <taxon>Fungi</taxon>
        <taxon>Dikarya</taxon>
        <taxon>Ascomycota</taxon>
        <taxon>Pezizomycotina</taxon>
        <taxon>Dothideomycetes</taxon>
        <taxon>Dothideomycetidae</taxon>
        <taxon>Mycosphaerellales</taxon>
        <taxon>Mycosphaerellaceae</taxon>
        <taxon>Cercospora</taxon>
    </lineage>
</organism>
<comment type="caution">
    <text evidence="2">The sequence shown here is derived from an EMBL/GenBank/DDBJ whole genome shotgun (WGS) entry which is preliminary data.</text>
</comment>
<gene>
    <name evidence="2" type="ORF">CB0940_00921</name>
</gene>
<feature type="compositionally biased region" description="Low complexity" evidence="1">
    <location>
        <begin position="61"/>
        <end position="70"/>
    </location>
</feature>
<proteinExistence type="predicted"/>